<feature type="coiled-coil region" evidence="10">
    <location>
        <begin position="754"/>
        <end position="908"/>
    </location>
</feature>
<gene>
    <name evidence="13" type="ORF">L227DRAFT_519553</name>
</gene>
<evidence type="ECO:0000256" key="10">
    <source>
        <dbReference type="SAM" id="Coils"/>
    </source>
</evidence>
<feature type="compositionally biased region" description="Pro residues" evidence="11">
    <location>
        <begin position="268"/>
        <end position="278"/>
    </location>
</feature>
<dbReference type="SMART" id="SM00755">
    <property type="entry name" value="Grip"/>
    <property type="match status" value="1"/>
</dbReference>
<evidence type="ECO:0000256" key="5">
    <source>
        <dbReference type="ARBA" id="ARBA00023136"/>
    </source>
</evidence>
<comment type="subcellular location">
    <subcellularLocation>
        <location evidence="9">Peroxisome membrane</location>
    </subcellularLocation>
</comment>
<protein>
    <recommendedName>
        <fullName evidence="7">Peroxisomal membrane protein PEX14</fullName>
    </recommendedName>
    <alternativeName>
        <fullName evidence="8">Peroxin-14</fullName>
    </alternativeName>
</protein>
<feature type="compositionally biased region" description="Low complexity" evidence="11">
    <location>
        <begin position="375"/>
        <end position="397"/>
    </location>
</feature>
<dbReference type="PROSITE" id="PS50913">
    <property type="entry name" value="GRIP"/>
    <property type="match status" value="1"/>
</dbReference>
<dbReference type="PANTHER" id="PTHR23058">
    <property type="entry name" value="PEROXISOMAL MEMBRANE PROTEIN PEX14"/>
    <property type="match status" value="1"/>
</dbReference>
<dbReference type="Gene3D" id="1.10.10.10">
    <property type="entry name" value="Winged helix-like DNA-binding domain superfamily/Winged helix DNA-binding domain"/>
    <property type="match status" value="1"/>
</dbReference>
<keyword evidence="6" id="KW-0576">Peroxisome</keyword>
<comment type="similarity">
    <text evidence="1">Belongs to the peroxin-14 family.</text>
</comment>
<feature type="compositionally biased region" description="Polar residues" evidence="11">
    <location>
        <begin position="350"/>
        <end position="374"/>
    </location>
</feature>
<evidence type="ECO:0000313" key="14">
    <source>
        <dbReference type="Proteomes" id="UP000313359"/>
    </source>
</evidence>
<keyword evidence="4" id="KW-0811">Translocation</keyword>
<dbReference type="OrthoDB" id="1926336at2759"/>
<dbReference type="PANTHER" id="PTHR23058:SF0">
    <property type="entry name" value="PEROXISOMAL MEMBRANE PROTEIN PEX14"/>
    <property type="match status" value="1"/>
</dbReference>
<dbReference type="Pfam" id="PF01465">
    <property type="entry name" value="GRIP"/>
    <property type="match status" value="1"/>
</dbReference>
<feature type="compositionally biased region" description="Polar residues" evidence="11">
    <location>
        <begin position="1217"/>
        <end position="1226"/>
    </location>
</feature>
<dbReference type="GO" id="GO:0005102">
    <property type="term" value="F:signaling receptor binding"/>
    <property type="evidence" value="ECO:0007669"/>
    <property type="project" value="TreeGrafter"/>
</dbReference>
<keyword evidence="14" id="KW-1185">Reference proteome</keyword>
<dbReference type="InterPro" id="IPR000237">
    <property type="entry name" value="GRIP_dom"/>
</dbReference>
<feature type="domain" description="GRIP" evidence="12">
    <location>
        <begin position="1243"/>
        <end position="1291"/>
    </location>
</feature>
<feature type="compositionally biased region" description="Low complexity" evidence="11">
    <location>
        <begin position="626"/>
        <end position="641"/>
    </location>
</feature>
<feature type="compositionally biased region" description="Low complexity" evidence="11">
    <location>
        <begin position="652"/>
        <end position="661"/>
    </location>
</feature>
<feature type="compositionally biased region" description="Low complexity" evidence="11">
    <location>
        <begin position="561"/>
        <end position="579"/>
    </location>
</feature>
<keyword evidence="10" id="KW-0175">Coiled coil</keyword>
<evidence type="ECO:0000256" key="4">
    <source>
        <dbReference type="ARBA" id="ARBA00023010"/>
    </source>
</evidence>
<dbReference type="InterPro" id="IPR036388">
    <property type="entry name" value="WH-like_DNA-bd_sf"/>
</dbReference>
<dbReference type="STRING" id="1328759.A0A5C2SUI6"/>
<organism evidence="13 14">
    <name type="scientific">Lentinus tigrinus ALCF2SS1-6</name>
    <dbReference type="NCBI Taxonomy" id="1328759"/>
    <lineage>
        <taxon>Eukaryota</taxon>
        <taxon>Fungi</taxon>
        <taxon>Dikarya</taxon>
        <taxon>Basidiomycota</taxon>
        <taxon>Agaricomycotina</taxon>
        <taxon>Agaricomycetes</taxon>
        <taxon>Polyporales</taxon>
        <taxon>Polyporaceae</taxon>
        <taxon>Lentinus</taxon>
    </lineage>
</organism>
<feature type="compositionally biased region" description="Low complexity" evidence="11">
    <location>
        <begin position="491"/>
        <end position="512"/>
    </location>
</feature>
<keyword evidence="3" id="KW-0653">Protein transport</keyword>
<evidence type="ECO:0000256" key="8">
    <source>
        <dbReference type="ARBA" id="ARBA00029691"/>
    </source>
</evidence>
<feature type="compositionally biased region" description="Polar residues" evidence="11">
    <location>
        <begin position="280"/>
        <end position="290"/>
    </location>
</feature>
<feature type="compositionally biased region" description="Low complexity" evidence="11">
    <location>
        <begin position="421"/>
        <end position="440"/>
    </location>
</feature>
<evidence type="ECO:0000256" key="7">
    <source>
        <dbReference type="ARBA" id="ARBA00029502"/>
    </source>
</evidence>
<evidence type="ECO:0000256" key="9">
    <source>
        <dbReference type="ARBA" id="ARBA00046271"/>
    </source>
</evidence>
<dbReference type="InterPro" id="IPR025655">
    <property type="entry name" value="PEX14"/>
</dbReference>
<evidence type="ECO:0000256" key="6">
    <source>
        <dbReference type="ARBA" id="ARBA00023140"/>
    </source>
</evidence>
<accession>A0A5C2SUI6</accession>
<evidence type="ECO:0000259" key="12">
    <source>
        <dbReference type="PROSITE" id="PS50913"/>
    </source>
</evidence>
<dbReference type="InterPro" id="IPR006785">
    <property type="entry name" value="Pex14_N"/>
</dbReference>
<reference evidence="13" key="1">
    <citation type="journal article" date="2018" name="Genome Biol. Evol.">
        <title>Genomics and development of Lentinus tigrinus, a white-rot wood-decaying mushroom with dimorphic fruiting bodies.</title>
        <authorList>
            <person name="Wu B."/>
            <person name="Xu Z."/>
            <person name="Knudson A."/>
            <person name="Carlson A."/>
            <person name="Chen N."/>
            <person name="Kovaka S."/>
            <person name="LaButti K."/>
            <person name="Lipzen A."/>
            <person name="Pennachio C."/>
            <person name="Riley R."/>
            <person name="Schakwitz W."/>
            <person name="Umezawa K."/>
            <person name="Ohm R.A."/>
            <person name="Grigoriev I.V."/>
            <person name="Nagy L.G."/>
            <person name="Gibbons J."/>
            <person name="Hibbett D."/>
        </authorList>
    </citation>
    <scope>NUCLEOTIDE SEQUENCE [LARGE SCALE GENOMIC DNA]</scope>
    <source>
        <strain evidence="13">ALCF2SS1-6</strain>
    </source>
</reference>
<feature type="compositionally biased region" description="Acidic residues" evidence="11">
    <location>
        <begin position="642"/>
        <end position="651"/>
    </location>
</feature>
<name>A0A5C2SUI6_9APHY</name>
<feature type="region of interest" description="Disordered" evidence="11">
    <location>
        <begin position="237"/>
        <end position="314"/>
    </location>
</feature>
<dbReference type="GO" id="GO:1990429">
    <property type="term" value="C:peroxisomal importomer complex"/>
    <property type="evidence" value="ECO:0007669"/>
    <property type="project" value="TreeGrafter"/>
</dbReference>
<dbReference type="GO" id="GO:0005778">
    <property type="term" value="C:peroxisomal membrane"/>
    <property type="evidence" value="ECO:0007669"/>
    <property type="project" value="UniProtKB-SubCell"/>
</dbReference>
<dbReference type="GO" id="GO:0016560">
    <property type="term" value="P:protein import into peroxisome matrix, docking"/>
    <property type="evidence" value="ECO:0007669"/>
    <property type="project" value="InterPro"/>
</dbReference>
<evidence type="ECO:0000313" key="13">
    <source>
        <dbReference type="EMBL" id="RPD64936.1"/>
    </source>
</evidence>
<dbReference type="EMBL" id="ML122253">
    <property type="protein sequence ID" value="RPD64936.1"/>
    <property type="molecule type" value="Genomic_DNA"/>
</dbReference>
<dbReference type="Gene3D" id="1.10.220.60">
    <property type="entry name" value="GRIP domain"/>
    <property type="match status" value="1"/>
</dbReference>
<proteinExistence type="inferred from homology"/>
<evidence type="ECO:0000256" key="11">
    <source>
        <dbReference type="SAM" id="MobiDB-lite"/>
    </source>
</evidence>
<sequence>MTTPDRQELMRNAVAFLADPKAQASPLAQRIQFLEAKGLTAPEIEEAMRQATANQTAPRPSMQAYPPGAYGPAYGPMPYSPVQPPLQWDWRDYFITAVVSGTVAYGTAALFRKYVLPHLKPPSATAYEQDKDAMAAQFDAAEALLKEIQAETAAVRTAVEEQNEKVAKVTQDVEDAVKDMRDNEIKTRDEMREVREEVNNVREMLPKMIEKNKESHNQSLAELQQELKSLKALLLSRGPSMSTGPSTPILPGKPSIPAWQLAGNSPVPSVPSTPPAHIPPSNSSTPSPAVNGNGKGKERLGSRTVKLSYPGSHHYHPQLRERRCVRRVALLVSSMFSQLRHAVENLAQAPKSSQDASNATETPARASTDSSIRTSFSQSPGQSPSPAAAESTPTAAPKPRPAGRTTLEDRLRAKFAVGDVSGTSTPSTSTRASPSPVPTTDHPLAAPSEDKDMPSVKGPPNPLSPKSTPLPDSPLVSPTTEAPMSLHAATESISSIPKLSESPSPEPSASGEETADAAPGISQDVTSTPPEDASSPDVQPVSSPVQSSDEDLPAATDETEVQPVAAAVSSPEPEAAPASTSDEQKDASPSQTELASAPESQGPAPDAPQVIEHVSEDVSDASPAESAPSVDAPAEDPSAAAVEDDVADDPVPDSTSVPVSDGPANIDLDNPRSATPSGKAFDGVDVEALQKRLKLVEQRFTDVSTSFKRLQAEKLAADRVLRELTSVESVTEADGLRDYLQNMNFKTEMAQDEIRRLTGKLTRQDERLEELRDIHRLESKSLTDQIDKLKSQLEEAEKLLKASQASTSQVEQESAKRKAEIDRLQGELDKATNNAKEEEEKRTKAIALLKTVRQKLVKAEKERDDALKEVATLKETEKAEREKEKAEKAKLQAEIEKVNSERETALQGMRAHFDKEMAAMKEKHEKELAALRGQFELEAITTKTTHVREMENKKARISDLESTVRTISKDKDELFDQLQLRQAELESSQSTLESLQGQNTELQYQLREATDRIALLQEEFSDVRHEQHMKVAPSGPSAEEVTRLLTAAESKYETKLSDLRRRLAEAERERDEGEAHWSKKLAERAREVDSLKAVINSSQKSKDAESESAQALKDEIQALQDEIRSYQKQISDLRAHLEKTAEVEIVAKNQLAELSAKTADLQQFVDESKSREAQLRVQNKTLREELRKVQSSVALLEKQRGPGVGYWASRNESTSEIRSPVSSVSDLPSREISSRPSSPSTGKSEEEVNFEYLRNIILQFLEHKEMRPHLIRILSTILRFTPQETRRLIAKV</sequence>
<feature type="coiled-coil region" evidence="10">
    <location>
        <begin position="1102"/>
        <end position="1199"/>
    </location>
</feature>
<feature type="region of interest" description="Disordered" evidence="11">
    <location>
        <begin position="1217"/>
        <end position="1245"/>
    </location>
</feature>
<feature type="compositionally biased region" description="Low complexity" evidence="11">
    <location>
        <begin position="535"/>
        <end position="547"/>
    </location>
</feature>
<dbReference type="Pfam" id="PF04695">
    <property type="entry name" value="Pex14_N"/>
    <property type="match status" value="1"/>
</dbReference>
<dbReference type="Proteomes" id="UP000313359">
    <property type="component" value="Unassembled WGS sequence"/>
</dbReference>
<evidence type="ECO:0000256" key="3">
    <source>
        <dbReference type="ARBA" id="ARBA00022927"/>
    </source>
</evidence>
<feature type="coiled-coil region" evidence="10">
    <location>
        <begin position="131"/>
        <end position="233"/>
    </location>
</feature>
<evidence type="ECO:0000256" key="1">
    <source>
        <dbReference type="ARBA" id="ARBA00005443"/>
    </source>
</evidence>
<keyword evidence="2" id="KW-0813">Transport</keyword>
<feature type="coiled-coil region" evidence="10">
    <location>
        <begin position="950"/>
        <end position="1076"/>
    </location>
</feature>
<feature type="region of interest" description="Disordered" evidence="11">
    <location>
        <begin position="347"/>
        <end position="680"/>
    </location>
</feature>
<feature type="compositionally biased region" description="Acidic residues" evidence="11">
    <location>
        <begin position="548"/>
        <end position="560"/>
    </location>
</feature>
<keyword evidence="5" id="KW-0472">Membrane</keyword>
<evidence type="ECO:0000256" key="2">
    <source>
        <dbReference type="ARBA" id="ARBA00022448"/>
    </source>
</evidence>